<dbReference type="OrthoDB" id="9768323at2"/>
<protein>
    <submittedName>
        <fullName evidence="1">Uncharacterized protein</fullName>
    </submittedName>
</protein>
<keyword evidence="2" id="KW-1185">Reference proteome</keyword>
<dbReference type="AlphaFoldDB" id="A0A1G7PB84"/>
<accession>A0A1G7PB84</accession>
<name>A0A1G7PB84_9ACTN</name>
<organism evidence="1 2">
    <name type="scientific">Blastococcus aurantiacus</name>
    <dbReference type="NCBI Taxonomy" id="1550231"/>
    <lineage>
        <taxon>Bacteria</taxon>
        <taxon>Bacillati</taxon>
        <taxon>Actinomycetota</taxon>
        <taxon>Actinomycetes</taxon>
        <taxon>Geodermatophilales</taxon>
        <taxon>Geodermatophilaceae</taxon>
        <taxon>Blastococcus</taxon>
    </lineage>
</organism>
<gene>
    <name evidence="1" type="ORF">SAMN05660662_3567</name>
</gene>
<dbReference type="STRING" id="1550231.SAMN05660662_3567"/>
<sequence>MRVRRPSTTVPRTSADDDQARAALGARWREMPVHQQLWSVQVLLGMGLLIESSVVEIAVPVGRALAGKRGVQTGPALGSLLTFLAFQAYTTAIGHEAMSQDGPADEEAVESRLQRWLDRTILSGAEYLPAFGAVLPATVVLRKRSPLWGLALWPLVRLIAVTVLAAEASRLKKLHGPDASKPEGGAA</sequence>
<reference evidence="2" key="1">
    <citation type="submission" date="2016-10" db="EMBL/GenBank/DDBJ databases">
        <authorList>
            <person name="Varghese N."/>
            <person name="Submissions S."/>
        </authorList>
    </citation>
    <scope>NUCLEOTIDE SEQUENCE [LARGE SCALE GENOMIC DNA]</scope>
    <source>
        <strain evidence="2">DSM 44268</strain>
    </source>
</reference>
<proteinExistence type="predicted"/>
<evidence type="ECO:0000313" key="1">
    <source>
        <dbReference type="EMBL" id="SDF83562.1"/>
    </source>
</evidence>
<evidence type="ECO:0000313" key="2">
    <source>
        <dbReference type="Proteomes" id="UP000199406"/>
    </source>
</evidence>
<dbReference type="RefSeq" id="WP_091769769.1">
    <property type="nucleotide sequence ID" value="NZ_FNBT01000007.1"/>
</dbReference>
<dbReference type="Proteomes" id="UP000199406">
    <property type="component" value="Unassembled WGS sequence"/>
</dbReference>
<dbReference type="EMBL" id="FNBT01000007">
    <property type="protein sequence ID" value="SDF83562.1"/>
    <property type="molecule type" value="Genomic_DNA"/>
</dbReference>